<dbReference type="InterPro" id="IPR036612">
    <property type="entry name" value="KH_dom_type_1_sf"/>
</dbReference>
<protein>
    <submittedName>
        <fullName evidence="5">Putative kinase anchor protein</fullName>
    </submittedName>
</protein>
<evidence type="ECO:0000313" key="5">
    <source>
        <dbReference type="EMBL" id="NOV46826.1"/>
    </source>
</evidence>
<dbReference type="Pfam" id="PF00013">
    <property type="entry name" value="KH_1"/>
    <property type="match status" value="1"/>
</dbReference>
<keyword evidence="5" id="KW-0808">Transferase</keyword>
<dbReference type="InterPro" id="IPR047368">
    <property type="entry name" value="KH-I_AKAP1"/>
</dbReference>
<evidence type="ECO:0000259" key="4">
    <source>
        <dbReference type="PROSITE" id="PS50304"/>
    </source>
</evidence>
<accession>A0A6M2DLB4</accession>
<keyword evidence="1" id="KW-0694">RNA-binding</keyword>
<feature type="transmembrane region" description="Helical" evidence="3">
    <location>
        <begin position="7"/>
        <end position="24"/>
    </location>
</feature>
<dbReference type="GO" id="GO:0016301">
    <property type="term" value="F:kinase activity"/>
    <property type="evidence" value="ECO:0007669"/>
    <property type="project" value="UniProtKB-KW"/>
</dbReference>
<feature type="domain" description="Tudor" evidence="4">
    <location>
        <begin position="467"/>
        <end position="538"/>
    </location>
</feature>
<name>A0A6M2DLB4_XENCH</name>
<dbReference type="PROSITE" id="PS50304">
    <property type="entry name" value="TUDOR"/>
    <property type="match status" value="1"/>
</dbReference>
<dbReference type="InterPro" id="IPR002999">
    <property type="entry name" value="Tudor"/>
</dbReference>
<dbReference type="AlphaFoldDB" id="A0A6M2DLB4"/>
<dbReference type="InterPro" id="IPR050621">
    <property type="entry name" value="Tudor_domain_containing"/>
</dbReference>
<dbReference type="SMART" id="SM00322">
    <property type="entry name" value="KH"/>
    <property type="match status" value="1"/>
</dbReference>
<dbReference type="InterPro" id="IPR004088">
    <property type="entry name" value="KH_dom_type_1"/>
</dbReference>
<dbReference type="PANTHER" id="PTHR22948:SF65">
    <property type="entry name" value="A-KINASE ANCHORING PROTEIN 1"/>
    <property type="match status" value="1"/>
</dbReference>
<dbReference type="Gene3D" id="2.30.30.140">
    <property type="match status" value="1"/>
</dbReference>
<keyword evidence="5" id="KW-0418">Kinase</keyword>
<dbReference type="GO" id="GO:0003723">
    <property type="term" value="F:RNA binding"/>
    <property type="evidence" value="ECO:0007669"/>
    <property type="project" value="UniProtKB-UniRule"/>
</dbReference>
<evidence type="ECO:0000256" key="2">
    <source>
        <dbReference type="SAM" id="MobiDB-lite"/>
    </source>
</evidence>
<feature type="compositionally biased region" description="Basic and acidic residues" evidence="2">
    <location>
        <begin position="290"/>
        <end position="301"/>
    </location>
</feature>
<evidence type="ECO:0000256" key="3">
    <source>
        <dbReference type="SAM" id="Phobius"/>
    </source>
</evidence>
<dbReference type="PANTHER" id="PTHR22948">
    <property type="entry name" value="TUDOR DOMAIN CONTAINING PROTEIN"/>
    <property type="match status" value="1"/>
</dbReference>
<dbReference type="InterPro" id="IPR035437">
    <property type="entry name" value="SNase_OB-fold_sf"/>
</dbReference>
<dbReference type="InterPro" id="IPR004087">
    <property type="entry name" value="KH_dom"/>
</dbReference>
<dbReference type="CDD" id="cd22395">
    <property type="entry name" value="KH-I_AKAP1"/>
    <property type="match status" value="1"/>
</dbReference>
<keyword evidence="3" id="KW-0812">Transmembrane</keyword>
<organism evidence="5">
    <name type="scientific">Xenopsylla cheopis</name>
    <name type="common">Oriental rat flea</name>
    <name type="synonym">Pulex cheopis</name>
    <dbReference type="NCBI Taxonomy" id="163159"/>
    <lineage>
        <taxon>Eukaryota</taxon>
        <taxon>Metazoa</taxon>
        <taxon>Ecdysozoa</taxon>
        <taxon>Arthropoda</taxon>
        <taxon>Hexapoda</taxon>
        <taxon>Insecta</taxon>
        <taxon>Pterygota</taxon>
        <taxon>Neoptera</taxon>
        <taxon>Endopterygota</taxon>
        <taxon>Siphonaptera</taxon>
        <taxon>Pulicidae</taxon>
        <taxon>Xenopsyllinae</taxon>
        <taxon>Xenopsylla</taxon>
    </lineage>
</organism>
<dbReference type="GO" id="GO:0005739">
    <property type="term" value="C:mitochondrion"/>
    <property type="evidence" value="ECO:0007669"/>
    <property type="project" value="UniProtKB-ARBA"/>
</dbReference>
<sequence length="621" mass="69453">MSTARSLILLGLPGLAIVLGILWYRKRNPHISDPGGSKKKLDKIESISEKLNSDKSDKSKHLEIIFEENCCKAEKLELNKSLPIDIPVGSPVELTDDQLDIEILKMQSQKSQEKETSFNRLQVKTLSYKSLEKSDIALEKSEKLAVISADINQELNSEVEPEQLIEIEEIEHNILNNTDSQEDIIIKEKSLIEVAGAQEEMAEEKQDTCNNNTSVEITEKICISDKNTTDASVTKQICEEIERSDWSEELCELECQTENADAINTENIRDSAYHSPTENMSSSPQLSAYSDRHSEHSEDSGKGSSPRSEVATTYEFIIPQQCVGRLIGRNGIFVNKIKSFTGANIRVENHPENLSKMKVCAIDGLQTEIDAALVMIREKFPEKKYPQITLKRVNFPAVVLAPEISPECVSLQLIEGVNNDCTVSCVLNGGIISLQQPLHPSFPSLNLLQCCMAQTYSQNDNPGLPLPVSAGMICACPLDCHWYRAQITNVFDHQNKDTNVKNEQTPEHQVELRLVDYGTRVVTEISKLRQIRADLMMLPFQAVDCLLANVQPANGATQWSLEADECLRLLTHGQLLQVQIYGFLDDVPLVHLYVTLAANQVMFVNQELVARGFAEWVETDA</sequence>
<feature type="region of interest" description="Disordered" evidence="2">
    <location>
        <begin position="272"/>
        <end position="308"/>
    </location>
</feature>
<dbReference type="SUPFAM" id="SSF54791">
    <property type="entry name" value="Eukaryotic type KH-domain (KH-domain type I)"/>
    <property type="match status" value="1"/>
</dbReference>
<dbReference type="EMBL" id="GIIL01003100">
    <property type="protein sequence ID" value="NOV46826.1"/>
    <property type="molecule type" value="Transcribed_RNA"/>
</dbReference>
<dbReference type="Gene3D" id="3.30.1370.10">
    <property type="entry name" value="K Homology domain, type 1"/>
    <property type="match status" value="1"/>
</dbReference>
<dbReference type="Gene3D" id="2.40.50.90">
    <property type="match status" value="1"/>
</dbReference>
<dbReference type="GO" id="GO:0010468">
    <property type="term" value="P:regulation of gene expression"/>
    <property type="evidence" value="ECO:0007669"/>
    <property type="project" value="UniProtKB-ARBA"/>
</dbReference>
<proteinExistence type="predicted"/>
<keyword evidence="3" id="KW-1133">Transmembrane helix</keyword>
<reference evidence="5" key="1">
    <citation type="submission" date="2020-03" db="EMBL/GenBank/DDBJ databases">
        <title>Transcriptomic Profiling of the Digestive Tract of the Rat Flea, Xenopsylla cheopis, Following Blood Feeding and Infection with Yersinia pestis.</title>
        <authorList>
            <person name="Bland D.M."/>
            <person name="Martens C.A."/>
            <person name="Virtaneva K."/>
            <person name="Kanakabandi K."/>
            <person name="Long D."/>
            <person name="Rosenke R."/>
            <person name="Saturday G.A."/>
            <person name="Hoyt F.H."/>
            <person name="Bruno D.P."/>
            <person name="Ribeiro J.M.C."/>
            <person name="Hinnebusch J."/>
        </authorList>
    </citation>
    <scope>NUCLEOTIDE SEQUENCE</scope>
</reference>
<evidence type="ECO:0000256" key="1">
    <source>
        <dbReference type="PROSITE-ProRule" id="PRU00117"/>
    </source>
</evidence>
<dbReference type="PROSITE" id="PS50084">
    <property type="entry name" value="KH_TYPE_1"/>
    <property type="match status" value="1"/>
</dbReference>
<dbReference type="Pfam" id="PF00567">
    <property type="entry name" value="TUDOR"/>
    <property type="match status" value="1"/>
</dbReference>
<dbReference type="SUPFAM" id="SSF63748">
    <property type="entry name" value="Tudor/PWWP/MBT"/>
    <property type="match status" value="1"/>
</dbReference>
<keyword evidence="3" id="KW-0472">Membrane</keyword>
<feature type="compositionally biased region" description="Polar residues" evidence="2">
    <location>
        <begin position="274"/>
        <end position="288"/>
    </location>
</feature>